<feature type="compositionally biased region" description="Basic and acidic residues" evidence="1">
    <location>
        <begin position="38"/>
        <end position="52"/>
    </location>
</feature>
<dbReference type="AlphaFoldDB" id="A0A0F9G388"/>
<evidence type="ECO:0008006" key="3">
    <source>
        <dbReference type="Google" id="ProtNLM"/>
    </source>
</evidence>
<protein>
    <recommendedName>
        <fullName evidence="3">DUF4355 domain-containing protein</fullName>
    </recommendedName>
</protein>
<feature type="region of interest" description="Disordered" evidence="1">
    <location>
        <begin position="1"/>
        <end position="52"/>
    </location>
</feature>
<gene>
    <name evidence="2" type="ORF">LCGC14_1877250</name>
</gene>
<feature type="compositionally biased region" description="Low complexity" evidence="1">
    <location>
        <begin position="1"/>
        <end position="14"/>
    </location>
</feature>
<proteinExistence type="predicted"/>
<name>A0A0F9G388_9ZZZZ</name>
<organism evidence="2">
    <name type="scientific">marine sediment metagenome</name>
    <dbReference type="NCBI Taxonomy" id="412755"/>
    <lineage>
        <taxon>unclassified sequences</taxon>
        <taxon>metagenomes</taxon>
        <taxon>ecological metagenomes</taxon>
    </lineage>
</organism>
<reference evidence="2" key="1">
    <citation type="journal article" date="2015" name="Nature">
        <title>Complex archaea that bridge the gap between prokaryotes and eukaryotes.</title>
        <authorList>
            <person name="Spang A."/>
            <person name="Saw J.H."/>
            <person name="Jorgensen S.L."/>
            <person name="Zaremba-Niedzwiedzka K."/>
            <person name="Martijn J."/>
            <person name="Lind A.E."/>
            <person name="van Eijk R."/>
            <person name="Schleper C."/>
            <person name="Guy L."/>
            <person name="Ettema T.J."/>
        </authorList>
    </citation>
    <scope>NUCLEOTIDE SEQUENCE</scope>
</reference>
<accession>A0A0F9G388</accession>
<comment type="caution">
    <text evidence="2">The sequence shown here is derived from an EMBL/GenBank/DDBJ whole genome shotgun (WGS) entry which is preliminary data.</text>
</comment>
<evidence type="ECO:0000256" key="1">
    <source>
        <dbReference type="SAM" id="MobiDB-lite"/>
    </source>
</evidence>
<dbReference type="EMBL" id="LAZR01019260">
    <property type="protein sequence ID" value="KKL93184.1"/>
    <property type="molecule type" value="Genomic_DNA"/>
</dbReference>
<sequence>MPDSIPTVPATPAVPATPPAVPTTLPVISPTPAPDTGAESKDGKPVLEDVKVLNTPVDKKAADKVSADTPAEKEVIRKIKIGDQEYDEVVLQKMLEKAKGADKKFLDAAKTRKEAFRVFKMAKENPREFLKRTGHDPKKFSYDEVAKDIQDKLRDPREVELEAAKKRLDEFEKKEAEQKKFKAEEKTAMEAKAIEQRFHTEIIEALEATPSIPKNGFSVAKIAKYIDIVRDKTGVLLNAKEVVNVIDQDIRSEVAGILKGATAEQIIDLIGTEGAEAIRQHHLNQIKNPLSGNEGAEKTSDGKPIARRWANSHDFWKTIDRAAKEEKGE</sequence>
<evidence type="ECO:0000313" key="2">
    <source>
        <dbReference type="EMBL" id="KKL93184.1"/>
    </source>
</evidence>
<feature type="region of interest" description="Disordered" evidence="1">
    <location>
        <begin position="285"/>
        <end position="309"/>
    </location>
</feature>